<keyword evidence="3" id="KW-1185">Reference proteome</keyword>
<comment type="caution">
    <text evidence="2">The sequence shown here is derived from an EMBL/GenBank/DDBJ whole genome shotgun (WGS) entry which is preliminary data.</text>
</comment>
<dbReference type="Proteomes" id="UP001595685">
    <property type="component" value="Unassembled WGS sequence"/>
</dbReference>
<feature type="transmembrane region" description="Helical" evidence="1">
    <location>
        <begin position="69"/>
        <end position="91"/>
    </location>
</feature>
<keyword evidence="1" id="KW-0472">Membrane</keyword>
<dbReference type="EMBL" id="JBHRWW010000004">
    <property type="protein sequence ID" value="MFC3688341.1"/>
    <property type="molecule type" value="Genomic_DNA"/>
</dbReference>
<evidence type="ECO:0000256" key="1">
    <source>
        <dbReference type="SAM" id="Phobius"/>
    </source>
</evidence>
<evidence type="ECO:0000313" key="3">
    <source>
        <dbReference type="Proteomes" id="UP001595685"/>
    </source>
</evidence>
<organism evidence="2 3">
    <name type="scientific">Aquipuribacter hungaricus</name>
    <dbReference type="NCBI Taxonomy" id="545624"/>
    <lineage>
        <taxon>Bacteria</taxon>
        <taxon>Bacillati</taxon>
        <taxon>Actinomycetota</taxon>
        <taxon>Actinomycetes</taxon>
        <taxon>Micrococcales</taxon>
        <taxon>Intrasporangiaceae</taxon>
        <taxon>Aquipuribacter</taxon>
    </lineage>
</organism>
<feature type="transmembrane region" description="Helical" evidence="1">
    <location>
        <begin position="151"/>
        <end position="172"/>
    </location>
</feature>
<protein>
    <submittedName>
        <fullName evidence="2">Uncharacterized protein</fullName>
    </submittedName>
</protein>
<accession>A0ABV7WH17</accession>
<evidence type="ECO:0000313" key="2">
    <source>
        <dbReference type="EMBL" id="MFC3688341.1"/>
    </source>
</evidence>
<keyword evidence="1" id="KW-0812">Transmembrane</keyword>
<dbReference type="RefSeq" id="WP_340291533.1">
    <property type="nucleotide sequence ID" value="NZ_JBBEOI010000042.1"/>
</dbReference>
<keyword evidence="1" id="KW-1133">Transmembrane helix</keyword>
<proteinExistence type="predicted"/>
<feature type="transmembrane region" description="Helical" evidence="1">
    <location>
        <begin position="121"/>
        <end position="145"/>
    </location>
</feature>
<feature type="transmembrane region" description="Helical" evidence="1">
    <location>
        <begin position="97"/>
        <end position="114"/>
    </location>
</feature>
<gene>
    <name evidence="2" type="ORF">ACFOLH_08305</name>
</gene>
<sequence>MTSPGVPAAPPAWRPPPPPALTGRVVVRTPAEGGLVGVLLGVGLGGLFGVVMALAATMTSVGAGERDDAVATLVLFLMVSTGVGAVVGGVIGLTCGVVAVLAVGLACLVTRAAGRRLSRGAGTLVVPASVLAAPWLVTGAIALGTDGLGDGLQAFVLIGTPALVAEAGVATWRYRVLTRPRDVSHTWGTPHVPEPGQS</sequence>
<reference evidence="3" key="1">
    <citation type="journal article" date="2019" name="Int. J. Syst. Evol. Microbiol.">
        <title>The Global Catalogue of Microorganisms (GCM) 10K type strain sequencing project: providing services to taxonomists for standard genome sequencing and annotation.</title>
        <authorList>
            <consortium name="The Broad Institute Genomics Platform"/>
            <consortium name="The Broad Institute Genome Sequencing Center for Infectious Disease"/>
            <person name="Wu L."/>
            <person name="Ma J."/>
        </authorList>
    </citation>
    <scope>NUCLEOTIDE SEQUENCE [LARGE SCALE GENOMIC DNA]</scope>
    <source>
        <strain evidence="3">NCAIM B.02333</strain>
    </source>
</reference>
<name>A0ABV7WH17_9MICO</name>
<feature type="transmembrane region" description="Helical" evidence="1">
    <location>
        <begin position="35"/>
        <end position="57"/>
    </location>
</feature>